<comment type="caution">
    <text evidence="3">The sequence shown here is derived from an EMBL/GenBank/DDBJ whole genome shotgun (WGS) entry which is preliminary data.</text>
</comment>
<dbReference type="Proteomes" id="UP000092634">
    <property type="component" value="Unassembled WGS sequence"/>
</dbReference>
<feature type="chain" id="PRO_5009214617" evidence="1">
    <location>
        <begin position="26"/>
        <end position="231"/>
    </location>
</feature>
<feature type="domain" description="Methanolan biosynthesis EpsI" evidence="2">
    <location>
        <begin position="13"/>
        <end position="219"/>
    </location>
</feature>
<dbReference type="NCBIfam" id="TIGR02914">
    <property type="entry name" value="EpsI_fam"/>
    <property type="match status" value="1"/>
</dbReference>
<proteinExistence type="predicted"/>
<sequence>MKSMSKSVKASMLAGILMVASAGLAKHLTPSVKIADSKSQFQLAEIIPAQFDGWTIDTSIIPLQVDPETQARLDRIYNQTLSRTYVDLQGNRVMLSIAYGGDQSSNMAVHLPEVCYGAQGFEVQKSGRGEISTAYGTIPVKRLYAISGPRQEPITYWITVGDKALTPGIDQRMQELRYGLSGAIPDAMLVRVSSINSDTRAAYATQEGFVRAMLSSMKPQDRARIIGSFPG</sequence>
<protein>
    <submittedName>
        <fullName evidence="3">EpsI family protein</fullName>
    </submittedName>
</protein>
<dbReference type="Pfam" id="PF11984">
    <property type="entry name" value="DUF3485"/>
    <property type="match status" value="1"/>
</dbReference>
<reference evidence="3 4" key="1">
    <citation type="submission" date="2016-10" db="EMBL/GenBank/DDBJ databases">
        <title>Updated version of Genome Assembly of Janthinobacterium lividum ERGS5:01.</title>
        <authorList>
            <person name="Kumar R."/>
            <person name="Acharya V."/>
            <person name="Singh D."/>
        </authorList>
    </citation>
    <scope>NUCLEOTIDE SEQUENCE [LARGE SCALE GENOMIC DNA]</scope>
    <source>
        <strain evidence="3 4">ERGS5:01</strain>
    </source>
</reference>
<name>A0A1E8PQ36_9BURK</name>
<accession>A0A1E8PQ36</accession>
<evidence type="ECO:0000256" key="1">
    <source>
        <dbReference type="SAM" id="SignalP"/>
    </source>
</evidence>
<gene>
    <name evidence="3" type="ORF">BA896_002410</name>
</gene>
<evidence type="ECO:0000313" key="3">
    <source>
        <dbReference type="EMBL" id="OFJ48000.1"/>
    </source>
</evidence>
<organism evidence="3 4">
    <name type="scientific">Janthinobacterium lividum</name>
    <dbReference type="NCBI Taxonomy" id="29581"/>
    <lineage>
        <taxon>Bacteria</taxon>
        <taxon>Pseudomonadati</taxon>
        <taxon>Pseudomonadota</taxon>
        <taxon>Betaproteobacteria</taxon>
        <taxon>Burkholderiales</taxon>
        <taxon>Oxalobacteraceae</taxon>
        <taxon>Janthinobacterium</taxon>
    </lineage>
</organism>
<dbReference type="NCBIfam" id="NF045609">
    <property type="entry name" value="EpsI_type_B"/>
    <property type="match status" value="1"/>
</dbReference>
<dbReference type="AlphaFoldDB" id="A0A1E8PQ36"/>
<keyword evidence="1" id="KW-0732">Signal</keyword>
<dbReference type="InterPro" id="IPR014263">
    <property type="entry name" value="Methanolan_biosynth_EpsI"/>
</dbReference>
<dbReference type="InterPro" id="IPR054653">
    <property type="entry name" value="EpsI_type_B_pred"/>
</dbReference>
<evidence type="ECO:0000259" key="2">
    <source>
        <dbReference type="Pfam" id="PF11984"/>
    </source>
</evidence>
<evidence type="ECO:0000313" key="4">
    <source>
        <dbReference type="Proteomes" id="UP000092634"/>
    </source>
</evidence>
<dbReference type="EMBL" id="MAQB02000001">
    <property type="protein sequence ID" value="OFJ48000.1"/>
    <property type="molecule type" value="Genomic_DNA"/>
</dbReference>
<feature type="signal peptide" evidence="1">
    <location>
        <begin position="1"/>
        <end position="25"/>
    </location>
</feature>